<reference evidence="2" key="1">
    <citation type="submission" date="2015-01" db="EMBL/GenBank/DDBJ databases">
        <title>The Genome Sequence of Cladophialophora bantiana CBS 173.52.</title>
        <authorList>
            <consortium name="The Broad Institute Genomics Platform"/>
            <person name="Cuomo C."/>
            <person name="de Hoog S."/>
            <person name="Gorbushina A."/>
            <person name="Stielow B."/>
            <person name="Teixiera M."/>
            <person name="Abouelleil A."/>
            <person name="Chapman S.B."/>
            <person name="Priest M."/>
            <person name="Young S.K."/>
            <person name="Wortman J."/>
            <person name="Nusbaum C."/>
            <person name="Birren B."/>
        </authorList>
    </citation>
    <scope>NUCLEOTIDE SEQUENCE [LARGE SCALE GENOMIC DNA]</scope>
    <source>
        <strain evidence="2">CBS 173.52</strain>
    </source>
</reference>
<dbReference type="PANTHER" id="PTHR39398">
    <property type="entry name" value="YALI0F14311P"/>
    <property type="match status" value="1"/>
</dbReference>
<name>A0A0D2HI09_CLAB1</name>
<dbReference type="VEuPathDB" id="FungiDB:Z519_06747"/>
<organism evidence="2 3">
    <name type="scientific">Cladophialophora bantiana (strain ATCC 10958 / CBS 173.52 / CDC B-1940 / NIH 8579)</name>
    <name type="common">Xylohypha bantiana</name>
    <dbReference type="NCBI Taxonomy" id="1442370"/>
    <lineage>
        <taxon>Eukaryota</taxon>
        <taxon>Fungi</taxon>
        <taxon>Dikarya</taxon>
        <taxon>Ascomycota</taxon>
        <taxon>Pezizomycotina</taxon>
        <taxon>Eurotiomycetes</taxon>
        <taxon>Chaetothyriomycetidae</taxon>
        <taxon>Chaetothyriales</taxon>
        <taxon>Herpotrichiellaceae</taxon>
        <taxon>Cladophialophora</taxon>
    </lineage>
</organism>
<feature type="compositionally biased region" description="Pro residues" evidence="1">
    <location>
        <begin position="89"/>
        <end position="103"/>
    </location>
</feature>
<feature type="region of interest" description="Disordered" evidence="1">
    <location>
        <begin position="80"/>
        <end position="109"/>
    </location>
</feature>
<evidence type="ECO:0000313" key="2">
    <source>
        <dbReference type="EMBL" id="KIW92898.1"/>
    </source>
</evidence>
<protein>
    <recommendedName>
        <fullName evidence="4">CSN8/PSMD8/EIF3K domain-containing protein</fullName>
    </recommendedName>
</protein>
<proteinExistence type="predicted"/>
<gene>
    <name evidence="2" type="ORF">Z519_06747</name>
</gene>
<evidence type="ECO:0000256" key="1">
    <source>
        <dbReference type="SAM" id="MobiDB-lite"/>
    </source>
</evidence>
<accession>A0A0D2HI09</accession>
<feature type="region of interest" description="Disordered" evidence="1">
    <location>
        <begin position="1"/>
        <end position="30"/>
    </location>
</feature>
<sequence>MAQAPPTLGRKSSAPWDRLRPVKQDPLEGMGFVSKGDNRLLDLKTQESYYNKIVARYMQFCTRHSKDLDSAFASLTLDEGQSLPLNPTKKPPGKPTIPQPGRAPSPLQQDFILPTNAQSTSAPTPLPASELSVILLALRKLREGLLASSASAPNPVFSQRVHVFNIRAAILALHPEGYHPSLLHLLSVLHTPEHPLPRSELVEMTTYLILDTAIRQRDLYQAYALRYNSRVRFGFRSRVVDSILKSIMMGDWVTFWRVRQKVDGYVRAILYWHLEAQRKTVLKAIGRAYYACDVNWILQSATGSQLNWDELVKIEDIGWMREGDKVVIRKPKAKTS</sequence>
<dbReference type="RefSeq" id="XP_016619567.1">
    <property type="nucleotide sequence ID" value="XM_016764485.1"/>
</dbReference>
<dbReference type="EMBL" id="KN846988">
    <property type="protein sequence ID" value="KIW92898.1"/>
    <property type="molecule type" value="Genomic_DNA"/>
</dbReference>
<dbReference type="Proteomes" id="UP000053789">
    <property type="component" value="Unassembled WGS sequence"/>
</dbReference>
<dbReference type="AlphaFoldDB" id="A0A0D2HI09"/>
<dbReference type="HOGENOM" id="CLU_055649_0_0_1"/>
<feature type="compositionally biased region" description="Basic and acidic residues" evidence="1">
    <location>
        <begin position="17"/>
        <end position="26"/>
    </location>
</feature>
<evidence type="ECO:0000313" key="3">
    <source>
        <dbReference type="Proteomes" id="UP000053789"/>
    </source>
</evidence>
<dbReference type="GeneID" id="27699675"/>
<dbReference type="OrthoDB" id="2100128at2759"/>
<keyword evidence="3" id="KW-1185">Reference proteome</keyword>
<dbReference type="PANTHER" id="PTHR39398:SF1">
    <property type="entry name" value="CSN8_PSMD8_EIF3K DOMAIN-CONTAINING PROTEIN"/>
    <property type="match status" value="1"/>
</dbReference>
<evidence type="ECO:0008006" key="4">
    <source>
        <dbReference type="Google" id="ProtNLM"/>
    </source>
</evidence>